<keyword evidence="13" id="KW-1185">Reference proteome</keyword>
<dbReference type="Proteomes" id="UP000434582">
    <property type="component" value="Unassembled WGS sequence"/>
</dbReference>
<proteinExistence type="inferred from homology"/>
<evidence type="ECO:0000256" key="10">
    <source>
        <dbReference type="RuleBase" id="RU004182"/>
    </source>
</evidence>
<dbReference type="InterPro" id="IPR036155">
    <property type="entry name" value="Crypto/Photolyase_N_sf"/>
</dbReference>
<dbReference type="Gene3D" id="3.40.50.620">
    <property type="entry name" value="HUPs"/>
    <property type="match status" value="1"/>
</dbReference>
<dbReference type="GO" id="GO:0009416">
    <property type="term" value="P:response to light stimulus"/>
    <property type="evidence" value="ECO:0007669"/>
    <property type="project" value="TreeGrafter"/>
</dbReference>
<dbReference type="GO" id="GO:0003904">
    <property type="term" value="F:deoxyribodipyrimidine photo-lyase activity"/>
    <property type="evidence" value="ECO:0007669"/>
    <property type="project" value="UniProtKB-EC"/>
</dbReference>
<feature type="site" description="Electron transfer via tryptophanyl radical" evidence="9">
    <location>
        <position position="354"/>
    </location>
</feature>
<dbReference type="PANTHER" id="PTHR11455">
    <property type="entry name" value="CRYPTOCHROME"/>
    <property type="match status" value="1"/>
</dbReference>
<dbReference type="AlphaFoldDB" id="A0A7X1ZG49"/>
<feature type="binding site" evidence="8">
    <location>
        <position position="267"/>
    </location>
    <ligand>
        <name>FAD</name>
        <dbReference type="ChEBI" id="CHEBI:57692"/>
    </ligand>
</feature>
<evidence type="ECO:0000256" key="7">
    <source>
        <dbReference type="ARBA" id="ARBA00033999"/>
    </source>
</evidence>
<dbReference type="Pfam" id="PF03441">
    <property type="entry name" value="FAD_binding_7"/>
    <property type="match status" value="1"/>
</dbReference>
<dbReference type="InterPro" id="IPR002081">
    <property type="entry name" value="Cryptochrome/DNA_photolyase_1"/>
</dbReference>
<organism evidence="12 13">
    <name type="scientific">Roseospira navarrensis</name>
    <dbReference type="NCBI Taxonomy" id="140058"/>
    <lineage>
        <taxon>Bacteria</taxon>
        <taxon>Pseudomonadati</taxon>
        <taxon>Pseudomonadota</taxon>
        <taxon>Alphaproteobacteria</taxon>
        <taxon>Rhodospirillales</taxon>
        <taxon>Rhodospirillaceae</taxon>
        <taxon>Roseospira</taxon>
    </lineage>
</organism>
<dbReference type="GO" id="GO:0003677">
    <property type="term" value="F:DNA binding"/>
    <property type="evidence" value="ECO:0007669"/>
    <property type="project" value="TreeGrafter"/>
</dbReference>
<sequence length="483" mass="53193">MPAPVLLWFRRDLRLSDHPALSAAVATGRPVVPVYILDGEAPDARPLGGAARWWLHGSLGALARDLEALGSRLVLRRGPVTAVLADVARETGADTVLWTRMAGTDETALADALKAQGLTPRRFGGALLYEPETVVNRQGQPFRVFTPFWKHLQTLDPPPRPQPAPDHLPAHDAWPESDALGDWGLLPTRPDWAGGLRATWVPGEEAGRAVLEGFLDGPASGYAEGRNALGRDATSGLSPYLRFGEVGPRTIWHAVRDRPHDPGAESFLREVGWREFCHHLLHQHPAMHEVPLQGAFAQFPWRDDPEGLRAWEQGRTGYPVVDAALRQLWHTGWMHNRARMIVGSFLVKDLLVDWRAGERWFWDTLVDACPANNPCSWQWVAGCGADAAPYFRVFNPVLQGEKFDADGRYVRRWVPELAGLPDRVLHKPWEASGAVLRAAGVRLGETYPAPIVDHKAARTRALAALETIKGQGGSARNDDGGRA</sequence>
<dbReference type="OrthoDB" id="9772484at2"/>
<dbReference type="SUPFAM" id="SSF52425">
    <property type="entry name" value="Cryptochrome/photolyase, N-terminal domain"/>
    <property type="match status" value="1"/>
</dbReference>
<dbReference type="InterPro" id="IPR014729">
    <property type="entry name" value="Rossmann-like_a/b/a_fold"/>
</dbReference>
<keyword evidence="4 8" id="KW-0285">Flavoprotein</keyword>
<dbReference type="Gene3D" id="1.10.579.10">
    <property type="entry name" value="DNA Cyclobutane Dipyrimidine Photolyase, subunit A, domain 3"/>
    <property type="match status" value="1"/>
</dbReference>
<evidence type="ECO:0000256" key="2">
    <source>
        <dbReference type="ARBA" id="ARBA00013149"/>
    </source>
</evidence>
<comment type="catalytic activity">
    <reaction evidence="7">
        <text>cyclobutadipyrimidine (in DNA) = 2 pyrimidine residues (in DNA).</text>
        <dbReference type="EC" id="4.1.99.3"/>
    </reaction>
</comment>
<dbReference type="RefSeq" id="WP_153343305.1">
    <property type="nucleotide sequence ID" value="NZ_WIVE01000023.1"/>
</dbReference>
<dbReference type="InterPro" id="IPR036134">
    <property type="entry name" value="Crypto/Photolyase_FAD-like_sf"/>
</dbReference>
<keyword evidence="6 10" id="KW-0157">Chromophore</keyword>
<evidence type="ECO:0000256" key="1">
    <source>
        <dbReference type="ARBA" id="ARBA00001932"/>
    </source>
</evidence>
<evidence type="ECO:0000256" key="4">
    <source>
        <dbReference type="ARBA" id="ARBA00022630"/>
    </source>
</evidence>
<evidence type="ECO:0000256" key="3">
    <source>
        <dbReference type="ARBA" id="ARBA00014046"/>
    </source>
</evidence>
<dbReference type="GO" id="GO:0000719">
    <property type="term" value="P:photoreactive repair"/>
    <property type="evidence" value="ECO:0007669"/>
    <property type="project" value="UniProtKB-ARBA"/>
</dbReference>
<keyword evidence="12" id="KW-0456">Lyase</keyword>
<gene>
    <name evidence="12" type="ORF">GHC57_08880</name>
</gene>
<feature type="binding site" evidence="8">
    <location>
        <position position="222"/>
    </location>
    <ligand>
        <name>FAD</name>
        <dbReference type="ChEBI" id="CHEBI:57692"/>
    </ligand>
</feature>
<protein>
    <recommendedName>
        <fullName evidence="3">Deoxyribodipyrimidine photo-lyase</fullName>
        <ecNumber evidence="2">4.1.99.3</ecNumber>
    </recommendedName>
</protein>
<evidence type="ECO:0000313" key="13">
    <source>
        <dbReference type="Proteomes" id="UP000434582"/>
    </source>
</evidence>
<keyword evidence="5 8" id="KW-0274">FAD</keyword>
<accession>A0A7X1ZG49</accession>
<evidence type="ECO:0000259" key="11">
    <source>
        <dbReference type="PROSITE" id="PS51645"/>
    </source>
</evidence>
<dbReference type="Gene3D" id="1.25.40.80">
    <property type="match status" value="1"/>
</dbReference>
<comment type="cofactor">
    <cofactor evidence="1">
        <name>(6R)-5,10-methylene-5,6,7,8-tetrahydrofolate</name>
        <dbReference type="ChEBI" id="CHEBI:15636"/>
    </cofactor>
</comment>
<dbReference type="PANTHER" id="PTHR11455:SF9">
    <property type="entry name" value="CRYPTOCHROME CIRCADIAN CLOCK 5 ISOFORM X1"/>
    <property type="match status" value="1"/>
</dbReference>
<name>A0A7X1ZG49_9PROT</name>
<feature type="site" description="Electron transfer via tryptophanyl radical" evidence="9">
    <location>
        <position position="377"/>
    </location>
</feature>
<feature type="site" description="Electron transfer via tryptophanyl radical" evidence="9">
    <location>
        <position position="301"/>
    </location>
</feature>
<comment type="similarity">
    <text evidence="10">Belongs to the DNA photolyase family.</text>
</comment>
<dbReference type="PRINTS" id="PR00147">
    <property type="entry name" value="DNAPHOTLYASE"/>
</dbReference>
<dbReference type="InterPro" id="IPR006050">
    <property type="entry name" value="DNA_photolyase_N"/>
</dbReference>
<evidence type="ECO:0000256" key="8">
    <source>
        <dbReference type="PIRSR" id="PIRSR602081-1"/>
    </source>
</evidence>
<evidence type="ECO:0000256" key="6">
    <source>
        <dbReference type="ARBA" id="ARBA00022991"/>
    </source>
</evidence>
<dbReference type="InterPro" id="IPR005101">
    <property type="entry name" value="Cryptochr/Photolyase_FAD-bd"/>
</dbReference>
<evidence type="ECO:0000313" key="12">
    <source>
        <dbReference type="EMBL" id="MQX36630.1"/>
    </source>
</evidence>
<dbReference type="SUPFAM" id="SSF48173">
    <property type="entry name" value="Cryptochrome/photolyase FAD-binding domain"/>
    <property type="match status" value="1"/>
</dbReference>
<comment type="cofactor">
    <cofactor evidence="8">
        <name>FAD</name>
        <dbReference type="ChEBI" id="CHEBI:57692"/>
    </cofactor>
    <text evidence="8">Binds 1 FAD per subunit.</text>
</comment>
<dbReference type="EMBL" id="WIVE01000023">
    <property type="protein sequence ID" value="MQX36630.1"/>
    <property type="molecule type" value="Genomic_DNA"/>
</dbReference>
<dbReference type="GO" id="GO:0071949">
    <property type="term" value="F:FAD binding"/>
    <property type="evidence" value="ECO:0007669"/>
    <property type="project" value="TreeGrafter"/>
</dbReference>
<reference evidence="12 13" key="1">
    <citation type="submission" date="2019-10" db="EMBL/GenBank/DDBJ databases">
        <title>Draft whole-genome sequence of the purple nonsulfur photosynthetic bacterium Roseospira navarrensis DSM 15114.</title>
        <authorList>
            <person name="Kyndt J.A."/>
            <person name="Meyer T.E."/>
        </authorList>
    </citation>
    <scope>NUCLEOTIDE SEQUENCE [LARGE SCALE GENOMIC DNA]</scope>
    <source>
        <strain evidence="12 13">DSM 15114</strain>
    </source>
</reference>
<dbReference type="FunFam" id="1.10.579.10:FF:000003">
    <property type="entry name" value="Deoxyribodipyrimidine photo-lyase"/>
    <property type="match status" value="1"/>
</dbReference>
<evidence type="ECO:0000256" key="5">
    <source>
        <dbReference type="ARBA" id="ARBA00022827"/>
    </source>
</evidence>
<evidence type="ECO:0000256" key="9">
    <source>
        <dbReference type="PIRSR" id="PIRSR602081-2"/>
    </source>
</evidence>
<feature type="binding site" evidence="8">
    <location>
        <begin position="234"/>
        <end position="238"/>
    </location>
    <ligand>
        <name>FAD</name>
        <dbReference type="ChEBI" id="CHEBI:57692"/>
    </ligand>
</feature>
<dbReference type="EC" id="4.1.99.3" evidence="2"/>
<comment type="caution">
    <text evidence="12">The sequence shown here is derived from an EMBL/GenBank/DDBJ whole genome shotgun (WGS) entry which is preliminary data.</text>
</comment>
<dbReference type="PROSITE" id="PS51645">
    <property type="entry name" value="PHR_CRY_ALPHA_BETA"/>
    <property type="match status" value="1"/>
</dbReference>
<feature type="domain" description="Photolyase/cryptochrome alpha/beta" evidence="11">
    <location>
        <begin position="3"/>
        <end position="128"/>
    </location>
</feature>
<dbReference type="Pfam" id="PF00875">
    <property type="entry name" value="DNA_photolyase"/>
    <property type="match status" value="1"/>
</dbReference>